<accession>A0A9W6YDL6</accession>
<comment type="caution">
    <text evidence="2">The sequence shown here is derived from an EMBL/GenBank/DDBJ whole genome shotgun (WGS) entry which is preliminary data.</text>
</comment>
<evidence type="ECO:0000313" key="2">
    <source>
        <dbReference type="EMBL" id="GMF59910.1"/>
    </source>
</evidence>
<name>A0A9W6YDL6_9STRA</name>
<dbReference type="AlphaFoldDB" id="A0A9W6YDL6"/>
<dbReference type="Proteomes" id="UP001165121">
    <property type="component" value="Unassembled WGS sequence"/>
</dbReference>
<protein>
    <submittedName>
        <fullName evidence="2">Unnamed protein product</fullName>
    </submittedName>
</protein>
<dbReference type="OrthoDB" id="126207at2759"/>
<evidence type="ECO:0000313" key="3">
    <source>
        <dbReference type="Proteomes" id="UP001165121"/>
    </source>
</evidence>
<organism evidence="2 3">
    <name type="scientific">Phytophthora fragariaefolia</name>
    <dbReference type="NCBI Taxonomy" id="1490495"/>
    <lineage>
        <taxon>Eukaryota</taxon>
        <taxon>Sar</taxon>
        <taxon>Stramenopiles</taxon>
        <taxon>Oomycota</taxon>
        <taxon>Peronosporomycetes</taxon>
        <taxon>Peronosporales</taxon>
        <taxon>Peronosporaceae</taxon>
        <taxon>Phytophthora</taxon>
    </lineage>
</organism>
<keyword evidence="3" id="KW-1185">Reference proteome</keyword>
<dbReference type="EMBL" id="BSXT01005155">
    <property type="protein sequence ID" value="GMF59910.1"/>
    <property type="molecule type" value="Genomic_DNA"/>
</dbReference>
<proteinExistence type="predicted"/>
<evidence type="ECO:0000256" key="1">
    <source>
        <dbReference type="SAM" id="MobiDB-lite"/>
    </source>
</evidence>
<feature type="region of interest" description="Disordered" evidence="1">
    <location>
        <begin position="135"/>
        <end position="175"/>
    </location>
</feature>
<reference evidence="2" key="1">
    <citation type="submission" date="2023-04" db="EMBL/GenBank/DDBJ databases">
        <title>Phytophthora fragariaefolia NBRC 109709.</title>
        <authorList>
            <person name="Ichikawa N."/>
            <person name="Sato H."/>
            <person name="Tonouchi N."/>
        </authorList>
    </citation>
    <scope>NUCLEOTIDE SEQUENCE</scope>
    <source>
        <strain evidence="2">NBRC 109709</strain>
    </source>
</reference>
<feature type="compositionally biased region" description="Acidic residues" evidence="1">
    <location>
        <begin position="148"/>
        <end position="162"/>
    </location>
</feature>
<sequence length="175" mass="19565">MEPQVSLATQGYRSALPRVLDTTLVVRVGCECSEFGPITALHLDVVQARRPDSAPFEVPQDNTTAQALELDRQRERVMLLEAQRAQQAEQEVATARMMFNGEWIPVKVDFATLRRAIGLPNHNVFAAGIFRLFTPQTPSHPEQQDVDHIEEDVNEGSDDENESMPRNPEEGEIGS</sequence>
<gene>
    <name evidence="2" type="ORF">Pfra01_002597900</name>
</gene>